<name>A0ABT0Q7R6_9RHOB</name>
<dbReference type="Gene3D" id="1.20.1170.10">
    <property type="match status" value="1"/>
</dbReference>
<dbReference type="PANTHER" id="PTHR36698">
    <property type="entry name" value="BLL5892 PROTEIN"/>
    <property type="match status" value="1"/>
</dbReference>
<feature type="domain" description="Mce/MlaD" evidence="2">
    <location>
        <begin position="39"/>
        <end position="115"/>
    </location>
</feature>
<protein>
    <submittedName>
        <fullName evidence="3">MlaD family protein</fullName>
    </submittedName>
</protein>
<dbReference type="RefSeq" id="WP_249712255.1">
    <property type="nucleotide sequence ID" value="NZ_JAMFMB010000028.1"/>
</dbReference>
<evidence type="ECO:0000313" key="3">
    <source>
        <dbReference type="EMBL" id="MCL6285452.1"/>
    </source>
</evidence>
<comment type="caution">
    <text evidence="3">The sequence shown here is derived from an EMBL/GenBank/DDBJ whole genome shotgun (WGS) entry which is preliminary data.</text>
</comment>
<evidence type="ECO:0000259" key="2">
    <source>
        <dbReference type="Pfam" id="PF02470"/>
    </source>
</evidence>
<dbReference type="EMBL" id="JAMFMB010000028">
    <property type="protein sequence ID" value="MCL6285452.1"/>
    <property type="molecule type" value="Genomic_DNA"/>
</dbReference>
<evidence type="ECO:0000256" key="1">
    <source>
        <dbReference type="SAM" id="Phobius"/>
    </source>
</evidence>
<accession>A0ABT0Q7R6</accession>
<keyword evidence="1" id="KW-0812">Transmembrane</keyword>
<keyword evidence="1" id="KW-0472">Membrane</keyword>
<dbReference type="PANTHER" id="PTHR36698:SF2">
    <property type="entry name" value="MCE_MLAD DOMAIN-CONTAINING PROTEIN"/>
    <property type="match status" value="1"/>
</dbReference>
<keyword evidence="1" id="KW-1133">Transmembrane helix</keyword>
<organism evidence="3 4">
    <name type="scientific">Ruegeria spongiae</name>
    <dbReference type="NCBI Taxonomy" id="2942209"/>
    <lineage>
        <taxon>Bacteria</taxon>
        <taxon>Pseudomonadati</taxon>
        <taxon>Pseudomonadota</taxon>
        <taxon>Alphaproteobacteria</taxon>
        <taxon>Rhodobacterales</taxon>
        <taxon>Roseobacteraceae</taxon>
        <taxon>Ruegeria</taxon>
    </lineage>
</organism>
<dbReference type="InterPro" id="IPR003399">
    <property type="entry name" value="Mce/MlaD"/>
</dbReference>
<feature type="transmembrane region" description="Helical" evidence="1">
    <location>
        <begin position="7"/>
        <end position="29"/>
    </location>
</feature>
<keyword evidence="4" id="KW-1185">Reference proteome</keyword>
<evidence type="ECO:0000313" key="4">
    <source>
        <dbReference type="Proteomes" id="UP001203880"/>
    </source>
</evidence>
<proteinExistence type="predicted"/>
<dbReference type="Pfam" id="PF02470">
    <property type="entry name" value="MlaD"/>
    <property type="match status" value="1"/>
</dbReference>
<sequence>METKANYLLIGAFTLAGILGAFLFVLWLAKVNVDKQYAYYDILFDDVSGLSTAGDVRYNGLPVGQVTALNLDKDDPSKVRVKIQVDADTPVKTDTTATLESQGVTGVSYIDLSGGSTTAKPMQQDGVIKSKRSALQSIFKGAPELMTKAVTLLEDLDKMVDQKNREAVTKTLANLESASGRLNDVLSDVEGLSGDIRKTASEVSRFSGKLGELSDTADTTLKTAQGTLTSITDTSNNINTIIKEDGKALVSEARDTIATINSTVQNELPALVEDVRGVVKNANTAIETVGLDISRVADRIDVLSSEGSTALSAATVTIENANKTLSDISGAMDAAKTTLDTADQTFTKVNKVIDEDVDAVVSDVRKAVGEISTTVQTVTQNVDQISQELLSASKSASELIGTVDGIIQENRVQVSAFLRVGLPQFQRFIEEARRLVVNLERLSDKLESDPARFFFGTQGSEYRR</sequence>
<gene>
    <name evidence="3" type="ORF">M3P21_18135</name>
</gene>
<reference evidence="3" key="1">
    <citation type="submission" date="2022-05" db="EMBL/GenBank/DDBJ databases">
        <authorList>
            <person name="Park J.-S."/>
        </authorList>
    </citation>
    <scope>NUCLEOTIDE SEQUENCE</scope>
    <source>
        <strain evidence="3">2012CJ41-6</strain>
    </source>
</reference>
<dbReference type="Proteomes" id="UP001203880">
    <property type="component" value="Unassembled WGS sequence"/>
</dbReference>
<dbReference type="SUPFAM" id="SSF58104">
    <property type="entry name" value="Methyl-accepting chemotaxis protein (MCP) signaling domain"/>
    <property type="match status" value="1"/>
</dbReference>